<dbReference type="PANTHER" id="PTHR46082:SF6">
    <property type="entry name" value="AAA+ ATPASE DOMAIN-CONTAINING PROTEIN-RELATED"/>
    <property type="match status" value="1"/>
</dbReference>
<sequence>MPVSRPSRRDEFEVAIICALPLEYDAVSYAFDEFWDQDGDRYGRAPNDPNTYTTGRIGNFNVVLALLSRMGKTNAASTAASIAMSYSGLRIALLVGVCGAAPRNKDEEILLGDVVISSRVIEYDFGRQYPDKFVRKATLHDGHGGHNKDIRSLLITLDTDRGLSRLEECTISFLQKLQADVFETKHRGKYDYPGTSEDTLFKTSHRHKHHGLPSCVCVSCFSDADPVCEEATNSTCAELGCSNGPVVTRERLQAKQRAEQESEATAQHPTIHIGPVASGDKVMRSAAERDRLCKEEGVIAFDMEGAGVWDELPCIIVKGACDYADSHKNKKWQRFAAATAASAAKALL</sequence>
<dbReference type="InParanoid" id="C7Z842"/>
<dbReference type="SUPFAM" id="SSF53167">
    <property type="entry name" value="Purine and uridine phosphorylases"/>
    <property type="match status" value="1"/>
</dbReference>
<keyword evidence="4" id="KW-1185">Reference proteome</keyword>
<dbReference type="STRING" id="660122.C7Z842"/>
<dbReference type="InterPro" id="IPR000845">
    <property type="entry name" value="Nucleoside_phosphorylase_d"/>
</dbReference>
<organism evidence="3 4">
    <name type="scientific">Fusarium vanettenii (strain ATCC MYA-4622 / CBS 123669 / FGSC 9596 / NRRL 45880 / 77-13-4)</name>
    <name type="common">Fusarium solani subsp. pisi</name>
    <dbReference type="NCBI Taxonomy" id="660122"/>
    <lineage>
        <taxon>Eukaryota</taxon>
        <taxon>Fungi</taxon>
        <taxon>Dikarya</taxon>
        <taxon>Ascomycota</taxon>
        <taxon>Pezizomycotina</taxon>
        <taxon>Sordariomycetes</taxon>
        <taxon>Hypocreomycetidae</taxon>
        <taxon>Hypocreales</taxon>
        <taxon>Nectriaceae</taxon>
        <taxon>Fusarium</taxon>
        <taxon>Fusarium solani species complex</taxon>
        <taxon>Fusarium vanettenii</taxon>
    </lineage>
</organism>
<evidence type="ECO:0000313" key="3">
    <source>
        <dbReference type="EMBL" id="EEU39806.1"/>
    </source>
</evidence>
<dbReference type="OrthoDB" id="20872at2759"/>
<dbReference type="GO" id="GO:0009116">
    <property type="term" value="P:nucleoside metabolic process"/>
    <property type="evidence" value="ECO:0007669"/>
    <property type="project" value="InterPro"/>
</dbReference>
<dbReference type="GeneID" id="9672543"/>
<dbReference type="Proteomes" id="UP000005206">
    <property type="component" value="Chromosome 4"/>
</dbReference>
<dbReference type="PANTHER" id="PTHR46082">
    <property type="entry name" value="ATP/GTP-BINDING PROTEIN-RELATED"/>
    <property type="match status" value="1"/>
</dbReference>
<protein>
    <recommendedName>
        <fullName evidence="2">Nucleoside phosphorylase domain-containing protein</fullName>
    </recommendedName>
</protein>
<dbReference type="AlphaFoldDB" id="C7Z842"/>
<dbReference type="EMBL" id="GG698911">
    <property type="protein sequence ID" value="EEU39806.1"/>
    <property type="molecule type" value="Genomic_DNA"/>
</dbReference>
<dbReference type="HOGENOM" id="CLU_000288_34_22_1"/>
<reference evidence="3 4" key="1">
    <citation type="journal article" date="2009" name="PLoS Genet.">
        <title>The genome of Nectria haematococca: contribution of supernumerary chromosomes to gene expansion.</title>
        <authorList>
            <person name="Coleman J.J."/>
            <person name="Rounsley S.D."/>
            <person name="Rodriguez-Carres M."/>
            <person name="Kuo A."/>
            <person name="Wasmann C.C."/>
            <person name="Grimwood J."/>
            <person name="Schmutz J."/>
            <person name="Taga M."/>
            <person name="White G.J."/>
            <person name="Zhou S."/>
            <person name="Schwartz D.C."/>
            <person name="Freitag M."/>
            <person name="Ma L.J."/>
            <person name="Danchin E.G."/>
            <person name="Henrissat B."/>
            <person name="Coutinho P.M."/>
            <person name="Nelson D.R."/>
            <person name="Straney D."/>
            <person name="Napoli C.A."/>
            <person name="Barker B.M."/>
            <person name="Gribskov M."/>
            <person name="Rep M."/>
            <person name="Kroken S."/>
            <person name="Molnar I."/>
            <person name="Rensing C."/>
            <person name="Kennell J.C."/>
            <person name="Zamora J."/>
            <person name="Farman M.L."/>
            <person name="Selker E.U."/>
            <person name="Salamov A."/>
            <person name="Shapiro H."/>
            <person name="Pangilinan J."/>
            <person name="Lindquist E."/>
            <person name="Lamers C."/>
            <person name="Grigoriev I.V."/>
            <person name="Geiser D.M."/>
            <person name="Covert S.F."/>
            <person name="Temporini E."/>
            <person name="Vanetten H.D."/>
        </authorList>
    </citation>
    <scope>NUCLEOTIDE SEQUENCE [LARGE SCALE GENOMIC DNA]</scope>
    <source>
        <strain evidence="4">ATCC MYA-4622 / CBS 123669 / FGSC 9596 / NRRL 45880 / 77-13-4</strain>
    </source>
</reference>
<evidence type="ECO:0000256" key="1">
    <source>
        <dbReference type="SAM" id="MobiDB-lite"/>
    </source>
</evidence>
<proteinExistence type="predicted"/>
<dbReference type="KEGG" id="nhe:NECHADRAFT_39585"/>
<dbReference type="eggNOG" id="KOG1840">
    <property type="taxonomic scope" value="Eukaryota"/>
</dbReference>
<dbReference type="Gene3D" id="3.40.50.1580">
    <property type="entry name" value="Nucleoside phosphorylase domain"/>
    <property type="match status" value="1"/>
</dbReference>
<dbReference type="VEuPathDB" id="FungiDB:NECHADRAFT_39585"/>
<gene>
    <name evidence="3" type="ORF">NECHADRAFT_39585</name>
</gene>
<dbReference type="GO" id="GO:0003824">
    <property type="term" value="F:catalytic activity"/>
    <property type="evidence" value="ECO:0007669"/>
    <property type="project" value="InterPro"/>
</dbReference>
<evidence type="ECO:0000313" key="4">
    <source>
        <dbReference type="Proteomes" id="UP000005206"/>
    </source>
</evidence>
<accession>C7Z842</accession>
<feature type="region of interest" description="Disordered" evidence="1">
    <location>
        <begin position="255"/>
        <end position="276"/>
    </location>
</feature>
<dbReference type="InterPro" id="IPR035994">
    <property type="entry name" value="Nucleoside_phosphorylase_sf"/>
</dbReference>
<evidence type="ECO:0000259" key="2">
    <source>
        <dbReference type="Pfam" id="PF01048"/>
    </source>
</evidence>
<dbReference type="Pfam" id="PF01048">
    <property type="entry name" value="PNP_UDP_1"/>
    <property type="match status" value="2"/>
</dbReference>
<dbReference type="OMA" id="DYQHEHR"/>
<feature type="non-terminal residue" evidence="3">
    <location>
        <position position="348"/>
    </location>
</feature>
<dbReference type="RefSeq" id="XP_003045519.1">
    <property type="nucleotide sequence ID" value="XM_003045473.1"/>
</dbReference>
<dbReference type="InterPro" id="IPR053137">
    <property type="entry name" value="NLR-like"/>
</dbReference>
<feature type="domain" description="Nucleoside phosphorylase" evidence="2">
    <location>
        <begin position="256"/>
        <end position="344"/>
    </location>
</feature>
<name>C7Z842_FUSV7</name>
<feature type="domain" description="Nucleoside phosphorylase" evidence="2">
    <location>
        <begin position="14"/>
        <end position="129"/>
    </location>
</feature>